<comment type="caution">
    <text evidence="8">The sequence shown here is derived from an EMBL/GenBank/DDBJ whole genome shotgun (WGS) entry which is preliminary data.</text>
</comment>
<proteinExistence type="inferred from homology"/>
<evidence type="ECO:0000256" key="1">
    <source>
        <dbReference type="ARBA" id="ARBA00004141"/>
    </source>
</evidence>
<feature type="region of interest" description="Disordered" evidence="6">
    <location>
        <begin position="340"/>
        <end position="397"/>
    </location>
</feature>
<feature type="transmembrane region" description="Helical" evidence="7">
    <location>
        <begin position="38"/>
        <end position="58"/>
    </location>
</feature>
<feature type="transmembrane region" description="Helical" evidence="7">
    <location>
        <begin position="253"/>
        <end position="273"/>
    </location>
</feature>
<dbReference type="NCBIfam" id="TIGR03718">
    <property type="entry name" value="R_switched_Alx"/>
    <property type="match status" value="1"/>
</dbReference>
<dbReference type="EMBL" id="QOUI01000002">
    <property type="protein sequence ID" value="RCK70584.1"/>
    <property type="molecule type" value="Genomic_DNA"/>
</dbReference>
<dbReference type="PANTHER" id="PTHR30238:SF0">
    <property type="entry name" value="THYLAKOID MEMBRANE PROTEIN TERC, CHLOROPLASTIC"/>
    <property type="match status" value="1"/>
</dbReference>
<dbReference type="GO" id="GO:0016020">
    <property type="term" value="C:membrane"/>
    <property type="evidence" value="ECO:0007669"/>
    <property type="project" value="UniProtKB-SubCell"/>
</dbReference>
<feature type="transmembrane region" description="Helical" evidence="7">
    <location>
        <begin position="78"/>
        <end position="95"/>
    </location>
</feature>
<reference evidence="8 9" key="1">
    <citation type="submission" date="2018-07" db="EMBL/GenBank/DDBJ databases">
        <title>Desertimonas flava gen. nov. sp. nov.</title>
        <authorList>
            <person name="Liu S."/>
        </authorList>
    </citation>
    <scope>NUCLEOTIDE SEQUENCE [LARGE SCALE GENOMIC DNA]</scope>
    <source>
        <strain evidence="8 9">16Sb5-5</strain>
    </source>
</reference>
<name>A0A367YXJ8_9ACTN</name>
<keyword evidence="4 7" id="KW-1133">Transmembrane helix</keyword>
<comment type="similarity">
    <text evidence="2">Belongs to the TerC family.</text>
</comment>
<accession>A0A367YXJ8</accession>
<keyword evidence="9" id="KW-1185">Reference proteome</keyword>
<dbReference type="AlphaFoldDB" id="A0A367YXJ8"/>
<feature type="transmembrane region" description="Helical" evidence="7">
    <location>
        <begin position="308"/>
        <end position="330"/>
    </location>
</feature>
<feature type="compositionally biased region" description="Basic and acidic residues" evidence="6">
    <location>
        <begin position="358"/>
        <end position="370"/>
    </location>
</feature>
<gene>
    <name evidence="8" type="ORF">DT076_03920</name>
</gene>
<feature type="transmembrane region" description="Helical" evidence="7">
    <location>
        <begin position="192"/>
        <end position="219"/>
    </location>
</feature>
<evidence type="ECO:0000256" key="7">
    <source>
        <dbReference type="SAM" id="Phobius"/>
    </source>
</evidence>
<protein>
    <submittedName>
        <fullName evidence="8">TerC family protein</fullName>
    </submittedName>
</protein>
<evidence type="ECO:0000256" key="3">
    <source>
        <dbReference type="ARBA" id="ARBA00022692"/>
    </source>
</evidence>
<evidence type="ECO:0000256" key="6">
    <source>
        <dbReference type="SAM" id="MobiDB-lite"/>
    </source>
</evidence>
<organism evidence="8 9">
    <name type="scientific">Desertihabitans brevis</name>
    <dbReference type="NCBI Taxonomy" id="2268447"/>
    <lineage>
        <taxon>Bacteria</taxon>
        <taxon>Bacillati</taxon>
        <taxon>Actinomycetota</taxon>
        <taxon>Actinomycetes</taxon>
        <taxon>Propionibacteriales</taxon>
        <taxon>Propionibacteriaceae</taxon>
        <taxon>Desertihabitans</taxon>
    </lineage>
</organism>
<evidence type="ECO:0000256" key="4">
    <source>
        <dbReference type="ARBA" id="ARBA00022989"/>
    </source>
</evidence>
<feature type="transmembrane region" description="Helical" evidence="7">
    <location>
        <begin position="225"/>
        <end position="246"/>
    </location>
</feature>
<comment type="subcellular location">
    <subcellularLocation>
        <location evidence="1">Membrane</location>
        <topology evidence="1">Multi-pass membrane protein</topology>
    </subcellularLocation>
</comment>
<evidence type="ECO:0000313" key="9">
    <source>
        <dbReference type="Proteomes" id="UP000252770"/>
    </source>
</evidence>
<feature type="transmembrane region" description="Helical" evidence="7">
    <location>
        <begin position="131"/>
        <end position="149"/>
    </location>
</feature>
<evidence type="ECO:0000256" key="2">
    <source>
        <dbReference type="ARBA" id="ARBA00007511"/>
    </source>
</evidence>
<dbReference type="InterPro" id="IPR022369">
    <property type="entry name" value="Integral_membrane_TerC_rswitch"/>
</dbReference>
<feature type="transmembrane region" description="Helical" evidence="7">
    <location>
        <begin position="6"/>
        <end position="26"/>
    </location>
</feature>
<evidence type="ECO:0000256" key="5">
    <source>
        <dbReference type="ARBA" id="ARBA00023136"/>
    </source>
</evidence>
<dbReference type="RefSeq" id="WP_114125356.1">
    <property type="nucleotide sequence ID" value="NZ_QOUI01000002.1"/>
</dbReference>
<feature type="transmembrane region" description="Helical" evidence="7">
    <location>
        <begin position="102"/>
        <end position="125"/>
    </location>
</feature>
<dbReference type="Pfam" id="PF03741">
    <property type="entry name" value="TerC"/>
    <property type="match status" value="1"/>
</dbReference>
<dbReference type="PANTHER" id="PTHR30238">
    <property type="entry name" value="MEMBRANE BOUND PREDICTED REDOX MODULATOR"/>
    <property type="match status" value="1"/>
</dbReference>
<dbReference type="InterPro" id="IPR005496">
    <property type="entry name" value="Integral_membrane_TerC"/>
</dbReference>
<keyword evidence="5 7" id="KW-0472">Membrane</keyword>
<keyword evidence="3 7" id="KW-0812">Transmembrane</keyword>
<sequence>MNVHLYTWVITAIVLVAVLAIDILIIGRRPHEPSMKEAGTFVSIYVALAVLFGLGVWWFSGPQYAGEFFAGWLTEYSLSLDNLFIFIIIMGALKVPRHLQQFALMVGIVLALVFRAIFIAVGAVAIERFSWIFFLFGAFLVYTAVKLVIDYRNHDDDEDAENAMMRFARRRLPFTDEYHGTRLTARVDGRRVFTAMALVILALGSTDLLFALDSIPAIYGLTQEPFLVFTANVFALMGLRQLYFLIGGLLKRLVYLSLGLSVILAFIGVKLVLHAMHEAGQYGDWPVLGGAMTAMHDWVVTLPAEGEIPIWLSLVVIIGVLLVTTVLSLIKSRYDEDKARDEQLVPDDAEGTALTGHDLVDPPATHRDAEDASGPDHLYRGDDTSGRGSYEQDPSRR</sequence>
<dbReference type="Proteomes" id="UP000252770">
    <property type="component" value="Unassembled WGS sequence"/>
</dbReference>
<evidence type="ECO:0000313" key="8">
    <source>
        <dbReference type="EMBL" id="RCK70584.1"/>
    </source>
</evidence>